<feature type="modified residue" description="4-aspartylphosphate" evidence="9">
    <location>
        <position position="1030"/>
    </location>
</feature>
<evidence type="ECO:0000259" key="15">
    <source>
        <dbReference type="PROSITE" id="PS50112"/>
    </source>
</evidence>
<dbReference type="InterPro" id="IPR011006">
    <property type="entry name" value="CheY-like_superfamily"/>
</dbReference>
<dbReference type="PRINTS" id="PR00344">
    <property type="entry name" value="BCTRLSENSOR"/>
</dbReference>
<feature type="domain" description="PAS" evidence="15">
    <location>
        <begin position="553"/>
        <end position="624"/>
    </location>
</feature>
<dbReference type="PROSITE" id="PS50110">
    <property type="entry name" value="RESPONSE_REGULATORY"/>
    <property type="match status" value="1"/>
</dbReference>
<keyword evidence="17" id="KW-0418">Kinase</keyword>
<evidence type="ECO:0000256" key="10">
    <source>
        <dbReference type="SAM" id="Coils"/>
    </source>
</evidence>
<dbReference type="InterPro" id="IPR003594">
    <property type="entry name" value="HATPase_dom"/>
</dbReference>
<dbReference type="eggNOG" id="COG0784">
    <property type="taxonomic scope" value="Bacteria"/>
</dbReference>
<dbReference type="Pfam" id="PF00512">
    <property type="entry name" value="HisKA"/>
    <property type="match status" value="1"/>
</dbReference>
<evidence type="ECO:0000256" key="8">
    <source>
        <dbReference type="ARBA" id="ARBA00023136"/>
    </source>
</evidence>
<comment type="subcellular location">
    <subcellularLocation>
        <location evidence="2">Cell membrane</location>
        <topology evidence="2">Multi-pass membrane protein</topology>
    </subcellularLocation>
</comment>
<dbReference type="SMART" id="SM00387">
    <property type="entry name" value="HATPase_c"/>
    <property type="match status" value="1"/>
</dbReference>
<feature type="region of interest" description="Disordered" evidence="11">
    <location>
        <begin position="1128"/>
        <end position="1157"/>
    </location>
</feature>
<feature type="domain" description="Histidine kinase" evidence="13">
    <location>
        <begin position="735"/>
        <end position="958"/>
    </location>
</feature>
<dbReference type="InterPro" id="IPR004358">
    <property type="entry name" value="Sig_transdc_His_kin-like_C"/>
</dbReference>
<feature type="transmembrane region" description="Helical" evidence="12">
    <location>
        <begin position="173"/>
        <end position="194"/>
    </location>
</feature>
<dbReference type="SUPFAM" id="SSF55785">
    <property type="entry name" value="PYP-like sensor domain (PAS domain)"/>
    <property type="match status" value="1"/>
</dbReference>
<evidence type="ECO:0000313" key="17">
    <source>
        <dbReference type="EMBL" id="ABW69070.1"/>
    </source>
</evidence>
<dbReference type="eggNOG" id="COG4191">
    <property type="taxonomic scope" value="Bacteria"/>
</dbReference>
<evidence type="ECO:0000259" key="14">
    <source>
        <dbReference type="PROSITE" id="PS50110"/>
    </source>
</evidence>
<evidence type="ECO:0000256" key="12">
    <source>
        <dbReference type="SAM" id="Phobius"/>
    </source>
</evidence>
<dbReference type="CDD" id="cd00130">
    <property type="entry name" value="PAS"/>
    <property type="match status" value="1"/>
</dbReference>
<dbReference type="Pfam" id="PF08448">
    <property type="entry name" value="PAS_4"/>
    <property type="match status" value="1"/>
</dbReference>
<evidence type="ECO:0000256" key="4">
    <source>
        <dbReference type="ARBA" id="ARBA00022475"/>
    </source>
</evidence>
<dbReference type="RefSeq" id="WP_012176679.1">
    <property type="nucleotide sequence ID" value="NC_009943.1"/>
</dbReference>
<dbReference type="Pfam" id="PF02518">
    <property type="entry name" value="HATPase_c"/>
    <property type="match status" value="1"/>
</dbReference>
<dbReference type="PROSITE" id="PS50113">
    <property type="entry name" value="PAC"/>
    <property type="match status" value="1"/>
</dbReference>
<dbReference type="Proteomes" id="UP000008561">
    <property type="component" value="Chromosome"/>
</dbReference>
<dbReference type="SMART" id="SM00388">
    <property type="entry name" value="HisKA"/>
    <property type="match status" value="1"/>
</dbReference>
<keyword evidence="10" id="KW-0175">Coiled coil</keyword>
<dbReference type="EMBL" id="CP000859">
    <property type="protein sequence ID" value="ABW69070.1"/>
    <property type="molecule type" value="Genomic_DNA"/>
</dbReference>
<dbReference type="InterPro" id="IPR033479">
    <property type="entry name" value="dCache_1"/>
</dbReference>
<dbReference type="SMART" id="SM00448">
    <property type="entry name" value="REC"/>
    <property type="match status" value="1"/>
</dbReference>
<feature type="transmembrane region" description="Helical" evidence="12">
    <location>
        <begin position="141"/>
        <end position="161"/>
    </location>
</feature>
<evidence type="ECO:0000256" key="5">
    <source>
        <dbReference type="ARBA" id="ARBA00022553"/>
    </source>
</evidence>
<dbReference type="InterPro" id="IPR036097">
    <property type="entry name" value="HisK_dim/P_sf"/>
</dbReference>
<dbReference type="InterPro" id="IPR036890">
    <property type="entry name" value="HATPase_C_sf"/>
</dbReference>
<dbReference type="GO" id="GO:0000155">
    <property type="term" value="F:phosphorelay sensor kinase activity"/>
    <property type="evidence" value="ECO:0007669"/>
    <property type="project" value="InterPro"/>
</dbReference>
<feature type="transmembrane region" description="Helical" evidence="12">
    <location>
        <begin position="46"/>
        <end position="73"/>
    </location>
</feature>
<dbReference type="Pfam" id="PF00072">
    <property type="entry name" value="Response_reg"/>
    <property type="match status" value="1"/>
</dbReference>
<dbReference type="EC" id="2.7.13.3" evidence="3"/>
<protein>
    <recommendedName>
        <fullName evidence="3">histidine kinase</fullName>
        <ecNumber evidence="3">2.7.13.3</ecNumber>
    </recommendedName>
</protein>
<dbReference type="SMART" id="SM00091">
    <property type="entry name" value="PAS"/>
    <property type="match status" value="1"/>
</dbReference>
<dbReference type="SUPFAM" id="SSF55874">
    <property type="entry name" value="ATPase domain of HSP90 chaperone/DNA topoisomerase II/histidine kinase"/>
    <property type="match status" value="1"/>
</dbReference>
<dbReference type="InterPro" id="IPR005467">
    <property type="entry name" value="His_kinase_dom"/>
</dbReference>
<dbReference type="PANTHER" id="PTHR43065">
    <property type="entry name" value="SENSOR HISTIDINE KINASE"/>
    <property type="match status" value="1"/>
</dbReference>
<keyword evidence="18" id="KW-1185">Reference proteome</keyword>
<dbReference type="Gene3D" id="3.30.450.20">
    <property type="entry name" value="PAS domain"/>
    <property type="match status" value="2"/>
</dbReference>
<dbReference type="KEGG" id="dol:Dole_3267"/>
<evidence type="ECO:0000256" key="7">
    <source>
        <dbReference type="ARBA" id="ARBA00022989"/>
    </source>
</evidence>
<proteinExistence type="predicted"/>
<evidence type="ECO:0000256" key="9">
    <source>
        <dbReference type="PROSITE-ProRule" id="PRU00169"/>
    </source>
</evidence>
<feature type="transmembrane region" description="Helical" evidence="12">
    <location>
        <begin position="108"/>
        <end position="129"/>
    </location>
</feature>
<feature type="transmembrane region" description="Helical" evidence="12">
    <location>
        <begin position="79"/>
        <end position="96"/>
    </location>
</feature>
<evidence type="ECO:0000256" key="11">
    <source>
        <dbReference type="SAM" id="MobiDB-lite"/>
    </source>
</evidence>
<evidence type="ECO:0000259" key="13">
    <source>
        <dbReference type="PROSITE" id="PS50109"/>
    </source>
</evidence>
<dbReference type="STRING" id="96561.Dole_3267"/>
<dbReference type="SUPFAM" id="SSF47384">
    <property type="entry name" value="Homodimeric domain of signal transducing histidine kinase"/>
    <property type="match status" value="1"/>
</dbReference>
<keyword evidence="5 9" id="KW-0597">Phosphoprotein</keyword>
<comment type="catalytic activity">
    <reaction evidence="1">
        <text>ATP + protein L-histidine = ADP + protein N-phospho-L-histidine.</text>
        <dbReference type="EC" id="2.7.13.3"/>
    </reaction>
</comment>
<dbReference type="Gene3D" id="3.30.565.10">
    <property type="entry name" value="Histidine kinase-like ATPase, C-terminal domain"/>
    <property type="match status" value="1"/>
</dbReference>
<dbReference type="InterPro" id="IPR001789">
    <property type="entry name" value="Sig_transdc_resp-reg_receiver"/>
</dbReference>
<evidence type="ECO:0000256" key="2">
    <source>
        <dbReference type="ARBA" id="ARBA00004651"/>
    </source>
</evidence>
<dbReference type="InterPro" id="IPR000700">
    <property type="entry name" value="PAS-assoc_C"/>
</dbReference>
<gene>
    <name evidence="17" type="ordered locus">Dole_3267</name>
</gene>
<dbReference type="CDD" id="cd00082">
    <property type="entry name" value="HisKA"/>
    <property type="match status" value="1"/>
</dbReference>
<keyword evidence="8 12" id="KW-0472">Membrane</keyword>
<keyword evidence="6 12" id="KW-0812">Transmembrane</keyword>
<evidence type="ECO:0000256" key="3">
    <source>
        <dbReference type="ARBA" id="ARBA00012438"/>
    </source>
</evidence>
<keyword evidence="17" id="KW-0808">Transferase</keyword>
<dbReference type="PROSITE" id="PS50112">
    <property type="entry name" value="PAS"/>
    <property type="match status" value="1"/>
</dbReference>
<dbReference type="GO" id="GO:0005886">
    <property type="term" value="C:plasma membrane"/>
    <property type="evidence" value="ECO:0007669"/>
    <property type="project" value="UniProtKB-SubCell"/>
</dbReference>
<dbReference type="PANTHER" id="PTHR43065:SF42">
    <property type="entry name" value="TWO-COMPONENT SENSOR PPRA"/>
    <property type="match status" value="1"/>
</dbReference>
<dbReference type="InterPro" id="IPR000014">
    <property type="entry name" value="PAS"/>
</dbReference>
<reference evidence="17 18" key="1">
    <citation type="submission" date="2007-10" db="EMBL/GenBank/DDBJ databases">
        <title>Complete sequence of Desulfococcus oleovorans Hxd3.</title>
        <authorList>
            <consortium name="US DOE Joint Genome Institute"/>
            <person name="Copeland A."/>
            <person name="Lucas S."/>
            <person name="Lapidus A."/>
            <person name="Barry K."/>
            <person name="Glavina del Rio T."/>
            <person name="Dalin E."/>
            <person name="Tice H."/>
            <person name="Pitluck S."/>
            <person name="Kiss H."/>
            <person name="Brettin T."/>
            <person name="Bruce D."/>
            <person name="Detter J.C."/>
            <person name="Han C."/>
            <person name="Schmutz J."/>
            <person name="Larimer F."/>
            <person name="Land M."/>
            <person name="Hauser L."/>
            <person name="Kyrpides N."/>
            <person name="Kim E."/>
            <person name="Wawrik B."/>
            <person name="Richardson P."/>
        </authorList>
    </citation>
    <scope>NUCLEOTIDE SEQUENCE [LARGE SCALE GENOMIC DNA]</scope>
    <source>
        <strain evidence="18">DSM 6200 / JCM 39069 / Hxd3</strain>
    </source>
</reference>
<dbReference type="CDD" id="cd12914">
    <property type="entry name" value="PDC1_DGC_like"/>
    <property type="match status" value="1"/>
</dbReference>
<keyword evidence="7 12" id="KW-1133">Transmembrane helix</keyword>
<feature type="compositionally biased region" description="Basic and acidic residues" evidence="11">
    <location>
        <begin position="1137"/>
        <end position="1154"/>
    </location>
</feature>
<dbReference type="InterPro" id="IPR035965">
    <property type="entry name" value="PAS-like_dom_sf"/>
</dbReference>
<evidence type="ECO:0000256" key="1">
    <source>
        <dbReference type="ARBA" id="ARBA00000085"/>
    </source>
</evidence>
<dbReference type="InterPro" id="IPR013656">
    <property type="entry name" value="PAS_4"/>
</dbReference>
<evidence type="ECO:0000313" key="18">
    <source>
        <dbReference type="Proteomes" id="UP000008561"/>
    </source>
</evidence>
<feature type="domain" description="PAC" evidence="16">
    <location>
        <begin position="628"/>
        <end position="680"/>
    </location>
</feature>
<name>A9A0Q3_DESOH</name>
<dbReference type="HOGENOM" id="CLU_003851_1_1_7"/>
<dbReference type="Gene3D" id="3.40.50.2300">
    <property type="match status" value="1"/>
</dbReference>
<evidence type="ECO:0000259" key="16">
    <source>
        <dbReference type="PROSITE" id="PS50113"/>
    </source>
</evidence>
<feature type="coiled-coil region" evidence="10">
    <location>
        <begin position="671"/>
        <end position="713"/>
    </location>
</feature>
<dbReference type="InterPro" id="IPR003661">
    <property type="entry name" value="HisK_dim/P_dom"/>
</dbReference>
<feature type="transmembrane region" description="Helical" evidence="12">
    <location>
        <begin position="14"/>
        <end position="34"/>
    </location>
</feature>
<feature type="transmembrane region" description="Helical" evidence="12">
    <location>
        <begin position="452"/>
        <end position="473"/>
    </location>
</feature>
<keyword evidence="4" id="KW-1003">Cell membrane</keyword>
<organism evidence="17 18">
    <name type="scientific">Desulfosudis oleivorans (strain DSM 6200 / JCM 39069 / Hxd3)</name>
    <name type="common">Desulfococcus oleovorans</name>
    <dbReference type="NCBI Taxonomy" id="96561"/>
    <lineage>
        <taxon>Bacteria</taxon>
        <taxon>Pseudomonadati</taxon>
        <taxon>Thermodesulfobacteriota</taxon>
        <taxon>Desulfobacteria</taxon>
        <taxon>Desulfobacterales</taxon>
        <taxon>Desulfosudaceae</taxon>
        <taxon>Desulfosudis</taxon>
    </lineage>
</organism>
<dbReference type="Gene3D" id="1.10.287.130">
    <property type="match status" value="1"/>
</dbReference>
<dbReference type="Pfam" id="PF02743">
    <property type="entry name" value="dCache_1"/>
    <property type="match status" value="1"/>
</dbReference>
<dbReference type="SUPFAM" id="SSF52172">
    <property type="entry name" value="CheY-like"/>
    <property type="match status" value="1"/>
</dbReference>
<dbReference type="NCBIfam" id="TIGR00229">
    <property type="entry name" value="sensory_box"/>
    <property type="match status" value="1"/>
</dbReference>
<feature type="domain" description="Response regulatory" evidence="14">
    <location>
        <begin position="979"/>
        <end position="1095"/>
    </location>
</feature>
<sequence>MIYHPPVMNIKTRYAVPLFCVLVCAGLAGNAFPVSILNAHFIFGSLFAMLALQIFGWIPGIAAGAVISAYTWLAWNHPWAMVTMTAEVAVAGLLFTRRRWSLVTADTVYWLCMGLPLGFVCFHFISGVSSGDALFLLTKQAINGIANALIARLMVTGWIVIRRTNGRIAFRELLSNLMLVFVLGPFLVFLALAGRADMAETDRQIRDTLAWDSRQLTDGLETWLDQRERVVATLASLSQTLDAEEIQARLDQAWQSDSGFLRIALMNRYSTVTAAAPETEDGRSILGMNYADRPYIAEARKTLKPIFSDVLLSKFRPEDPIVIVVAPVAAGGEYNGLVAGLIKFDRIRTLLELHATGPNVRYTLVDKKGRVILSNRPDLPPLASFSRPGGRLSALDNDLLQWIPDLPPNTSTIDLWGKSFYVARSALSRTAEWFLILEQPVAPFQKTLYRRYVAAFFLAFAILLGALVLAELISRRVVRPIDRIVEATRTVPARVEAGEPVQWLESPVVEADFLITNLKVMSDSLKYKFIENRQINESLEQRVAERAEKLRESEALLESMIKNMPVMVFLKEADSLCYVKLNRAGEKLLGYSEQEMVGKNDYDFFPKAEADRSAQTDRQALAEGRLVEITEETIHTRYLGERILYTRKIPIFDRQKTPRYLLGISEDISERKQGRDDLEAANRKLRQSQAATLNILEDLKVENEARRKNAAERDRLQEQLIHSQKMESVGRLAGGVAHDFNNMLNVILGYTELALQDMSPTDPLYEDLKEILDAARRSSDITGQLLAFARRQTIAPRTIDLNDTVEGMLKMLRRLIGEDIDLVWEPGTGLWPINMDPAQVDQVLANLLVNARDAISGVGKVTIETDNAVLDETYCADRPGFVPGEFVLLAVSDGGCGMDKTTMNNLFEPFFTTKGVGEGTGLGLATVYGIVRQNNGFINVYSEPGQGTTFKIYLPRHMGDAVSEPLFTATETLHGTGESLLVVEDEPSVLKLANKMLAGLGYTVMTAQGPAAALELSKRHTGGIDLLITDVVMPEMSGRDLAEKLESIHPGLRVLYMSGYTANVIAHRGILDKGVQFIQKPFNKNDLARKVREALGNDECGMMKTERKIKGKNKDKHTGQDKVVCVADGPALQTPATERRSPEDRQTNPGEKKMALRKHSSFIIPLSSFNNREPQWFTST</sequence>
<dbReference type="PROSITE" id="PS50109">
    <property type="entry name" value="HIS_KIN"/>
    <property type="match status" value="1"/>
</dbReference>
<evidence type="ECO:0000256" key="6">
    <source>
        <dbReference type="ARBA" id="ARBA00022692"/>
    </source>
</evidence>
<dbReference type="AlphaFoldDB" id="A9A0Q3"/>
<accession>A9A0Q3</accession>